<feature type="domain" description="Tudor" evidence="6">
    <location>
        <begin position="269"/>
        <end position="325"/>
    </location>
</feature>
<dbReference type="Proteomes" id="UP000075885">
    <property type="component" value="Unassembled WGS sequence"/>
</dbReference>
<dbReference type="GO" id="GO:0008270">
    <property type="term" value="F:zinc ion binding"/>
    <property type="evidence" value="ECO:0007669"/>
    <property type="project" value="UniProtKB-KW"/>
</dbReference>
<reference evidence="8" key="2">
    <citation type="submission" date="2020-05" db="UniProtKB">
        <authorList>
            <consortium name="EnsemblMetazoa"/>
        </authorList>
    </citation>
    <scope>IDENTIFICATION</scope>
    <source>
        <strain evidence="8">Epiroticus2</strain>
    </source>
</reference>
<evidence type="ECO:0000256" key="1">
    <source>
        <dbReference type="ARBA" id="ARBA00022723"/>
    </source>
</evidence>
<feature type="region of interest" description="Disordered" evidence="5">
    <location>
        <begin position="127"/>
        <end position="147"/>
    </location>
</feature>
<dbReference type="InterPro" id="IPR002999">
    <property type="entry name" value="Tudor"/>
</dbReference>
<accession>A0A182PD67</accession>
<name>A0A182PD67_9DIPT</name>
<evidence type="ECO:0000313" key="9">
    <source>
        <dbReference type="Proteomes" id="UP000075885"/>
    </source>
</evidence>
<dbReference type="SMART" id="SM00333">
    <property type="entry name" value="TUDOR"/>
    <property type="match status" value="3"/>
</dbReference>
<evidence type="ECO:0000256" key="3">
    <source>
        <dbReference type="ARBA" id="ARBA00022833"/>
    </source>
</evidence>
<dbReference type="Pfam" id="PF00567">
    <property type="entry name" value="TUDOR"/>
    <property type="match status" value="2"/>
</dbReference>
<dbReference type="SUPFAM" id="SSF63748">
    <property type="entry name" value="Tudor/PWWP/MBT"/>
    <property type="match status" value="2"/>
</dbReference>
<dbReference type="PROSITE" id="PS50304">
    <property type="entry name" value="TUDOR"/>
    <property type="match status" value="1"/>
</dbReference>
<dbReference type="Pfam" id="PF01753">
    <property type="entry name" value="zf-MYND"/>
    <property type="match status" value="2"/>
</dbReference>
<keyword evidence="1" id="KW-0479">Metal-binding</keyword>
<feature type="region of interest" description="Disordered" evidence="5">
    <location>
        <begin position="713"/>
        <end position="771"/>
    </location>
</feature>
<organism evidence="8 9">
    <name type="scientific">Anopheles epiroticus</name>
    <dbReference type="NCBI Taxonomy" id="199890"/>
    <lineage>
        <taxon>Eukaryota</taxon>
        <taxon>Metazoa</taxon>
        <taxon>Ecdysozoa</taxon>
        <taxon>Arthropoda</taxon>
        <taxon>Hexapoda</taxon>
        <taxon>Insecta</taxon>
        <taxon>Pterygota</taxon>
        <taxon>Neoptera</taxon>
        <taxon>Endopterygota</taxon>
        <taxon>Diptera</taxon>
        <taxon>Nematocera</taxon>
        <taxon>Culicoidea</taxon>
        <taxon>Culicidae</taxon>
        <taxon>Anophelinae</taxon>
        <taxon>Anopheles</taxon>
    </lineage>
</organism>
<feature type="compositionally biased region" description="Basic and acidic residues" evidence="5">
    <location>
        <begin position="757"/>
        <end position="771"/>
    </location>
</feature>
<dbReference type="VEuPathDB" id="VectorBase:AEPI004872"/>
<dbReference type="Gene3D" id="2.30.30.140">
    <property type="match status" value="2"/>
</dbReference>
<reference evidence="9" key="1">
    <citation type="submission" date="2013-03" db="EMBL/GenBank/DDBJ databases">
        <title>The Genome Sequence of Anopheles epiroticus epiroticus2.</title>
        <authorList>
            <consortium name="The Broad Institute Genomics Platform"/>
            <person name="Neafsey D.E."/>
            <person name="Howell P."/>
            <person name="Walker B."/>
            <person name="Young S.K."/>
            <person name="Zeng Q."/>
            <person name="Gargeya S."/>
            <person name="Fitzgerald M."/>
            <person name="Haas B."/>
            <person name="Abouelleil A."/>
            <person name="Allen A.W."/>
            <person name="Alvarado L."/>
            <person name="Arachchi H.M."/>
            <person name="Berlin A.M."/>
            <person name="Chapman S.B."/>
            <person name="Gainer-Dewar J."/>
            <person name="Goldberg J."/>
            <person name="Griggs A."/>
            <person name="Gujja S."/>
            <person name="Hansen M."/>
            <person name="Howarth C."/>
            <person name="Imamovic A."/>
            <person name="Ireland A."/>
            <person name="Larimer J."/>
            <person name="McCowan C."/>
            <person name="Murphy C."/>
            <person name="Pearson M."/>
            <person name="Poon T.W."/>
            <person name="Priest M."/>
            <person name="Roberts A."/>
            <person name="Saif S."/>
            <person name="Shea T."/>
            <person name="Sisk P."/>
            <person name="Sykes S."/>
            <person name="Wortman J."/>
            <person name="Nusbaum C."/>
            <person name="Birren B."/>
        </authorList>
    </citation>
    <scope>NUCLEOTIDE SEQUENCE [LARGE SCALE GENOMIC DNA]</scope>
    <source>
        <strain evidence="9">Epiroticus2</strain>
    </source>
</reference>
<dbReference type="SUPFAM" id="SSF144232">
    <property type="entry name" value="HIT/MYND zinc finger-like"/>
    <property type="match status" value="2"/>
</dbReference>
<feature type="domain" description="MYND-type" evidence="7">
    <location>
        <begin position="638"/>
        <end position="674"/>
    </location>
</feature>
<evidence type="ECO:0000259" key="6">
    <source>
        <dbReference type="PROSITE" id="PS50304"/>
    </source>
</evidence>
<evidence type="ECO:0000313" key="8">
    <source>
        <dbReference type="EnsemblMetazoa" id="AEPI004872-PA"/>
    </source>
</evidence>
<dbReference type="InterPro" id="IPR013087">
    <property type="entry name" value="Znf_C2H2_type"/>
</dbReference>
<proteinExistence type="predicted"/>
<keyword evidence="3" id="KW-0862">Zinc</keyword>
<keyword evidence="2 4" id="KW-0863">Zinc-finger</keyword>
<evidence type="ECO:0008006" key="10">
    <source>
        <dbReference type="Google" id="ProtNLM"/>
    </source>
</evidence>
<feature type="domain" description="MYND-type" evidence="7">
    <location>
        <begin position="12"/>
        <end position="48"/>
    </location>
</feature>
<feature type="compositionally biased region" description="Polar residues" evidence="5">
    <location>
        <begin position="713"/>
        <end position="728"/>
    </location>
</feature>
<evidence type="ECO:0000256" key="4">
    <source>
        <dbReference type="PROSITE-ProRule" id="PRU00134"/>
    </source>
</evidence>
<evidence type="ECO:0000256" key="5">
    <source>
        <dbReference type="SAM" id="MobiDB-lite"/>
    </source>
</evidence>
<dbReference type="InterPro" id="IPR002893">
    <property type="entry name" value="Znf_MYND"/>
</dbReference>
<dbReference type="EnsemblMetazoa" id="AEPI004872-RA">
    <property type="protein sequence ID" value="AEPI004872-PA"/>
    <property type="gene ID" value="AEPI004872"/>
</dbReference>
<dbReference type="PROSITE" id="PS00028">
    <property type="entry name" value="ZINC_FINGER_C2H2_1"/>
    <property type="match status" value="1"/>
</dbReference>
<evidence type="ECO:0000256" key="2">
    <source>
        <dbReference type="ARBA" id="ARBA00022771"/>
    </source>
</evidence>
<protein>
    <recommendedName>
        <fullName evidence="10">MYND-type domain-containing protein</fullName>
    </recommendedName>
</protein>
<dbReference type="PROSITE" id="PS50865">
    <property type="entry name" value="ZF_MYND_2"/>
    <property type="match status" value="2"/>
</dbReference>
<sequence>MAAKQLFSLLGCNFCSNKDANFQCSTCGTYYCGVTCQINHWATHKDLCIPRLVLATPVQGNSSLVLNPLNENPNPPEPVACNSVNLKTPSYEQKAQPNSREAVANDSVAASAKVSSNVQARIENISTTPVPNGVSKRPLSEQKLNKSKPMESIVSGVETFNTNPIANSGVSPVIKNVPTNANQPGQEAVYDKSIVKPKIPPQSATNQKLLSYDSFPEPGRKVKISFVAGDRLYIYDSGLGPNGAPNLFQSLIVSSLECAMTVKDCISAPPKVNDILFAPFEDEFYRAVIKSVQDDTAELFFPDFGNSLKIEWRKLKEIPDPKIKYAKIVTHPVWVNNVKYFTPRMSEFLETLVDMHEFVLTTVIDMPNTHIRMVEMRDVCEEFMLSAKLLELVEPSATKNIKNKLNAHLRPPNNVPKLVATNPVTYKPVNMNELIEATIAESKDAELVISYALHTFTDNKLSVISKSNHKMYEKTMMECQMYGQIDPNPYNPQEDELCLVKVKDIWHRATPMDFVDGKAVQFFLFDLPAFAEVEQDAPLRRYPPCLTRHLYAIECVVENPDILLKAINGDHKSRLNMLPGMVITADVHHCYDADIGLTTHLTILSVKNTLPDYTCIPRSAPKVSSKMASKQMFPPVGCTSCTVQGANFQCFTCGTYYCGVSCQINHWPTHKDFCIPRLIMATPLLGNASLLTQYPPPSILKPSNEILKAPETVSSTGATPTVLSNGPQKVQEKLPEPTSNRMATGKENVPMTPVPNHETEVKESGSGQKLKERNDVVPVIKEETTIKAATNSQKPIGTGINGNEKPVVKTMNPLRAPKANQPTEVAAKELPVPKTMPPANANNMQLLQHGSFPEPGRKVKISFVAGDRLYIYDSGLGPNGAPNLFQSLIVGSLECAMTVKDCISAPPKVNDILFAPFEDDFYRAVIKTVQGDTAELFFPDFGNSLKIEWRKLKEIPDPKIKYAKIVTHPVWVDNVKSFTPRMSEFLETLVDMHEFVLTTVIDMPNTHIRMVEMRNARDQYILSAKLLAMQEPAASAGVTSINIKKKLNANLRPSNNVPKLVVTNPVTYKPVNINELAEANLDESKGVELIITHGLNAFTQDTMSVINKSNYNAFEKVLKECHMYGQIDPNQYNPQDNELCLVKVKDVWYRGTPMEFTDGKGVQFYLFDINSLEHVEPNAPVRRYPPGLTRNLYAAECVVENPEVLLPILNGDENQADMLGGVTIKADVHHSHDDEIGVGRPADRALLSKKRRNS</sequence>
<keyword evidence="9" id="KW-1185">Reference proteome</keyword>
<dbReference type="Gene3D" id="6.10.140.2220">
    <property type="match status" value="2"/>
</dbReference>
<dbReference type="AlphaFoldDB" id="A0A182PD67"/>
<evidence type="ECO:0000259" key="7">
    <source>
        <dbReference type="PROSITE" id="PS50865"/>
    </source>
</evidence>